<name>A0A8J2P5L3_9HEXA</name>
<reference evidence="1" key="1">
    <citation type="submission" date="2021-06" db="EMBL/GenBank/DDBJ databases">
        <authorList>
            <person name="Hodson N. C."/>
            <person name="Mongue J. A."/>
            <person name="Jaron S. K."/>
        </authorList>
    </citation>
    <scope>NUCLEOTIDE SEQUENCE</scope>
</reference>
<gene>
    <name evidence="1" type="ORF">AFUS01_LOCUS14207</name>
</gene>
<proteinExistence type="predicted"/>
<organism evidence="1 2">
    <name type="scientific">Allacma fusca</name>
    <dbReference type="NCBI Taxonomy" id="39272"/>
    <lineage>
        <taxon>Eukaryota</taxon>
        <taxon>Metazoa</taxon>
        <taxon>Ecdysozoa</taxon>
        <taxon>Arthropoda</taxon>
        <taxon>Hexapoda</taxon>
        <taxon>Collembola</taxon>
        <taxon>Symphypleona</taxon>
        <taxon>Sminthuridae</taxon>
        <taxon>Allacma</taxon>
    </lineage>
</organism>
<dbReference type="AlphaFoldDB" id="A0A8J2P5L3"/>
<dbReference type="EMBL" id="CAJVCH010119227">
    <property type="protein sequence ID" value="CAG7725240.1"/>
    <property type="molecule type" value="Genomic_DNA"/>
</dbReference>
<dbReference type="Proteomes" id="UP000708208">
    <property type="component" value="Unassembled WGS sequence"/>
</dbReference>
<accession>A0A8J2P5L3</accession>
<evidence type="ECO:0000313" key="1">
    <source>
        <dbReference type="EMBL" id="CAG7725240.1"/>
    </source>
</evidence>
<comment type="caution">
    <text evidence="1">The sequence shown here is derived from an EMBL/GenBank/DDBJ whole genome shotgun (WGS) entry which is preliminary data.</text>
</comment>
<feature type="non-terminal residue" evidence="1">
    <location>
        <position position="1"/>
    </location>
</feature>
<evidence type="ECO:0000313" key="2">
    <source>
        <dbReference type="Proteomes" id="UP000708208"/>
    </source>
</evidence>
<sequence length="132" mass="14394">VQLVFCSIPASFNVIALFPELHFLLINGASQNDMVGGCKGDEAGSEIISPASAADTGDVRGDIVSNGEDGTCSDKDRTKWKGSPTVISVGSIWMTVWTRRRRTVTRRSSTPQSMCNFYPSVFVWTRCPGMRT</sequence>
<keyword evidence="2" id="KW-1185">Reference proteome</keyword>
<protein>
    <submittedName>
        <fullName evidence="1">Uncharacterized protein</fullName>
    </submittedName>
</protein>